<dbReference type="EMBL" id="MU005571">
    <property type="protein sequence ID" value="KAF2689832.1"/>
    <property type="molecule type" value="Genomic_DNA"/>
</dbReference>
<reference evidence="2" key="1">
    <citation type="journal article" date="2020" name="Stud. Mycol.">
        <title>101 Dothideomycetes genomes: a test case for predicting lifestyles and emergence of pathogens.</title>
        <authorList>
            <person name="Haridas S."/>
            <person name="Albert R."/>
            <person name="Binder M."/>
            <person name="Bloem J."/>
            <person name="Labutti K."/>
            <person name="Salamov A."/>
            <person name="Andreopoulos B."/>
            <person name="Baker S."/>
            <person name="Barry K."/>
            <person name="Bills G."/>
            <person name="Bluhm B."/>
            <person name="Cannon C."/>
            <person name="Castanera R."/>
            <person name="Culley D."/>
            <person name="Daum C."/>
            <person name="Ezra D."/>
            <person name="Gonzalez J."/>
            <person name="Henrissat B."/>
            <person name="Kuo A."/>
            <person name="Liang C."/>
            <person name="Lipzen A."/>
            <person name="Lutzoni F."/>
            <person name="Magnuson J."/>
            <person name="Mondo S."/>
            <person name="Nolan M."/>
            <person name="Ohm R."/>
            <person name="Pangilinan J."/>
            <person name="Park H.-J."/>
            <person name="Ramirez L."/>
            <person name="Alfaro M."/>
            <person name="Sun H."/>
            <person name="Tritt A."/>
            <person name="Yoshinaga Y."/>
            <person name="Zwiers L.-H."/>
            <person name="Turgeon B."/>
            <person name="Goodwin S."/>
            <person name="Spatafora J."/>
            <person name="Crous P."/>
            <person name="Grigoriev I."/>
        </authorList>
    </citation>
    <scope>NUCLEOTIDE SEQUENCE</scope>
    <source>
        <strain evidence="2">CBS 122367</strain>
    </source>
</reference>
<protein>
    <submittedName>
        <fullName evidence="2">Uncharacterized protein</fullName>
    </submittedName>
</protein>
<name>A0A6G1JH05_9PLEO</name>
<sequence length="336" mass="37538">MEQEQARDENLPSSSEQEPASSGASTPSHKWTPWEHVRFKPPTYAPEQIRLFVSKDDLEAILSRKEALELQAAPHLNIANLVTQTAITTATSQSRIRGIEKLAQACQNLEHHCPNIQSIIITVKISNFGEAFDETTFPLVQFQDSCLTQNLKYIELHACQSGEPVVTFLAMLTWSKKDLDIVIRIQGSPEVLLFSHGEIELVAGPRPQPPQRPQQSCAPPREPSAAQQDRLMRTLMRAMRDPELERYGAYDDAEEYGEDFMDGDSLDSDDLQELGLSRQGTCAARGKYDDDYNPYDANRDVDEDFLASHGYWGAGLGVNGALKARKAGNCQKMRCV</sequence>
<keyword evidence="3" id="KW-1185">Reference proteome</keyword>
<dbReference type="Proteomes" id="UP000799291">
    <property type="component" value="Unassembled WGS sequence"/>
</dbReference>
<feature type="compositionally biased region" description="Basic and acidic residues" evidence="1">
    <location>
        <begin position="1"/>
        <end position="10"/>
    </location>
</feature>
<feature type="region of interest" description="Disordered" evidence="1">
    <location>
        <begin position="1"/>
        <end position="34"/>
    </location>
</feature>
<evidence type="ECO:0000313" key="2">
    <source>
        <dbReference type="EMBL" id="KAF2689832.1"/>
    </source>
</evidence>
<feature type="compositionally biased region" description="Polar residues" evidence="1">
    <location>
        <begin position="11"/>
        <end position="29"/>
    </location>
</feature>
<dbReference type="AlphaFoldDB" id="A0A6G1JH05"/>
<feature type="region of interest" description="Disordered" evidence="1">
    <location>
        <begin position="202"/>
        <end position="227"/>
    </location>
</feature>
<evidence type="ECO:0000313" key="3">
    <source>
        <dbReference type="Proteomes" id="UP000799291"/>
    </source>
</evidence>
<accession>A0A6G1JH05</accession>
<organism evidence="2 3">
    <name type="scientific">Lentithecium fluviatile CBS 122367</name>
    <dbReference type="NCBI Taxonomy" id="1168545"/>
    <lineage>
        <taxon>Eukaryota</taxon>
        <taxon>Fungi</taxon>
        <taxon>Dikarya</taxon>
        <taxon>Ascomycota</taxon>
        <taxon>Pezizomycotina</taxon>
        <taxon>Dothideomycetes</taxon>
        <taxon>Pleosporomycetidae</taxon>
        <taxon>Pleosporales</taxon>
        <taxon>Massarineae</taxon>
        <taxon>Lentitheciaceae</taxon>
        <taxon>Lentithecium</taxon>
    </lineage>
</organism>
<gene>
    <name evidence="2" type="ORF">K458DRAFT_426721</name>
</gene>
<evidence type="ECO:0000256" key="1">
    <source>
        <dbReference type="SAM" id="MobiDB-lite"/>
    </source>
</evidence>
<proteinExistence type="predicted"/>